<sequence length="503" mass="54345">MFQLAILSAILGMSAAISYGGGGGGGGYSIGYISGKGGSGGGGGGGGFGGGGGGGGGIMVPAAVISNHQIRQFDVPSSGFINPTTIDVPANFIPVNFIFRSASSMVNVAQKHSSAPGSFQESHSQDEPHKLVHSITKPIIQEVREIITPYRRVTQTVEPVRESVETIVARNAGGGSGGGFGGGFGAGGFGGGGGGGGKGGGYSGGSSGGYGGSSGGYSSGSSGGYGGSSSGYALQFGPLPTFSPSFNNDKNNFDKNFATKQPKYEKISVKFAKYTPIVTTGQPPVPIEDIEKMMGNSNHNRLRFDDDHDDDISIYDHHHQQQQQHSFLFQPYEHRQPQQQQQQQSKRKFNYKLFDIYPEISLKQQQRQQQLTPKMKHFYQSFNKRNPYLEDGAIDYKQQQQQIHLLVDPEYYHHTTFNQHKSPFVGTSSVGTDSEPINLPVITRRQPPVYIGQSSLHQMPQLSPPTQPPTLSSSNFRMDDYYFRDFYQSTILHNNNNNTLLLF</sequence>
<accession>A0A9D4P7J1</accession>
<proteinExistence type="predicted"/>
<protein>
    <submittedName>
        <fullName evidence="2">Dfp2-like protein</fullName>
    </submittedName>
</protein>
<feature type="chain" id="PRO_5039436734" evidence="1">
    <location>
        <begin position="17"/>
        <end position="503"/>
    </location>
</feature>
<name>A0A9D4P7J1_DERFA</name>
<comment type="caution">
    <text evidence="2">The sequence shown here is derived from an EMBL/GenBank/DDBJ whole genome shotgun (WGS) entry which is preliminary data.</text>
</comment>
<reference evidence="2" key="2">
    <citation type="journal article" date="2021" name="World Allergy Organ. J.">
        <title>Chromosome-level assembly of Dermatophagoides farinae genome and transcriptome reveals two novel allergens Der f 37 and Der f 39.</title>
        <authorList>
            <person name="Chen J."/>
            <person name="Cai Z."/>
            <person name="Fan D."/>
            <person name="Hu J."/>
            <person name="Hou Y."/>
            <person name="He Y."/>
            <person name="Zhang Z."/>
            <person name="Zhao Z."/>
            <person name="Gao P."/>
            <person name="Hu W."/>
            <person name="Sun J."/>
            <person name="Li J."/>
            <person name="Ji K."/>
        </authorList>
    </citation>
    <scope>NUCLEOTIDE SEQUENCE</scope>
    <source>
        <strain evidence="2">JKM2019</strain>
    </source>
</reference>
<evidence type="ECO:0000313" key="2">
    <source>
        <dbReference type="EMBL" id="KAH7644360.1"/>
    </source>
</evidence>
<gene>
    <name evidence="2" type="ORF">HUG17_6722</name>
</gene>
<organism evidence="2">
    <name type="scientific">Dermatophagoides farinae</name>
    <name type="common">American house dust mite</name>
    <dbReference type="NCBI Taxonomy" id="6954"/>
    <lineage>
        <taxon>Eukaryota</taxon>
        <taxon>Metazoa</taxon>
        <taxon>Ecdysozoa</taxon>
        <taxon>Arthropoda</taxon>
        <taxon>Chelicerata</taxon>
        <taxon>Arachnida</taxon>
        <taxon>Acari</taxon>
        <taxon>Acariformes</taxon>
        <taxon>Sarcoptiformes</taxon>
        <taxon>Astigmata</taxon>
        <taxon>Psoroptidia</taxon>
        <taxon>Analgoidea</taxon>
        <taxon>Pyroglyphidae</taxon>
        <taxon>Dermatophagoidinae</taxon>
        <taxon>Dermatophagoides</taxon>
    </lineage>
</organism>
<dbReference type="AlphaFoldDB" id="A0A9D4P7J1"/>
<reference evidence="2" key="1">
    <citation type="submission" date="2020-06" db="EMBL/GenBank/DDBJ databases">
        <authorList>
            <person name="Ji K."/>
            <person name="Li J."/>
        </authorList>
    </citation>
    <scope>NUCLEOTIDE SEQUENCE</scope>
    <source>
        <strain evidence="2">JKM2019</strain>
        <tissue evidence="2">Whole body</tissue>
    </source>
</reference>
<keyword evidence="1" id="KW-0732">Signal</keyword>
<dbReference type="Proteomes" id="UP000828236">
    <property type="component" value="Unassembled WGS sequence"/>
</dbReference>
<evidence type="ECO:0000256" key="1">
    <source>
        <dbReference type="SAM" id="SignalP"/>
    </source>
</evidence>
<dbReference type="EMBL" id="SDOV01000002">
    <property type="protein sequence ID" value="KAH7644360.1"/>
    <property type="molecule type" value="Genomic_DNA"/>
</dbReference>
<feature type="signal peptide" evidence="1">
    <location>
        <begin position="1"/>
        <end position="16"/>
    </location>
</feature>